<name>Q8L4H5_HORVU</name>
<gene>
    <name evidence="1" type="primary">80H14.10b</name>
    <name evidence="2" type="synonym">80H14.10a</name>
</gene>
<sequence>MSCLIPTGDGVLDDGDNFSFTVHHIFQTSNCLFRPFVVRIAFQQQQMSHVMASWSHAGAGGLLSLRPPKMCMNNNPTNSPFRTIGFRLHVALR</sequence>
<protein>
    <submittedName>
        <fullName evidence="2">HV80H14.10A</fullName>
    </submittedName>
    <submittedName>
        <fullName evidence="1">HV80H14.10B</fullName>
    </submittedName>
</protein>
<evidence type="ECO:0000313" key="2">
    <source>
        <dbReference type="EMBL" id="AAM22824.1"/>
    </source>
</evidence>
<dbReference type="EMBL" id="AF427791">
    <property type="protein sequence ID" value="AAM22824.1"/>
    <property type="molecule type" value="Genomic_DNA"/>
</dbReference>
<accession>Q8L4H5</accession>
<dbReference type="EMBL" id="AF427791">
    <property type="protein sequence ID" value="AAM22823.1"/>
    <property type="molecule type" value="Genomic_DNA"/>
</dbReference>
<evidence type="ECO:0000313" key="1">
    <source>
        <dbReference type="EMBL" id="AAM22823.1"/>
    </source>
</evidence>
<reference evidence="1" key="1">
    <citation type="journal article" date="2002" name="Plant Cell">
        <title>Genome dynamics and evolution of the Mla (powdery mildew) resistance locus in barley.</title>
        <authorList>
            <person name="Wei F."/>
            <person name="Wing R.A."/>
            <person name="Wise R.P."/>
        </authorList>
    </citation>
    <scope>NUCLEOTIDE SEQUENCE</scope>
</reference>
<organism evidence="1">
    <name type="scientific">Hordeum vulgare</name>
    <name type="common">Barley</name>
    <dbReference type="NCBI Taxonomy" id="4513"/>
    <lineage>
        <taxon>Eukaryota</taxon>
        <taxon>Viridiplantae</taxon>
        <taxon>Streptophyta</taxon>
        <taxon>Embryophyta</taxon>
        <taxon>Tracheophyta</taxon>
        <taxon>Spermatophyta</taxon>
        <taxon>Magnoliopsida</taxon>
        <taxon>Liliopsida</taxon>
        <taxon>Poales</taxon>
        <taxon>Poaceae</taxon>
        <taxon>BOP clade</taxon>
        <taxon>Pooideae</taxon>
        <taxon>Triticodae</taxon>
        <taxon>Triticeae</taxon>
        <taxon>Hordeinae</taxon>
        <taxon>Hordeum</taxon>
    </lineage>
</organism>
<proteinExistence type="predicted"/>
<dbReference type="AlphaFoldDB" id="Q8L4H5"/>